<dbReference type="FunFam" id="2.40.50.140:FF:000103">
    <property type="entry name" value="protein RRP5 homolog"/>
    <property type="match status" value="1"/>
</dbReference>
<evidence type="ECO:0000256" key="5">
    <source>
        <dbReference type="ARBA" id="ARBA00025604"/>
    </source>
</evidence>
<dbReference type="RefSeq" id="WP_072900980.1">
    <property type="nucleotide sequence ID" value="NZ_FRAD01000003.1"/>
</dbReference>
<dbReference type="NCBIfam" id="TIGR00216">
    <property type="entry name" value="ispH_lytB"/>
    <property type="match status" value="1"/>
</dbReference>
<comment type="pathway">
    <text evidence="6">Isoprenoid biosynthesis; dimethylallyl diphosphate biosynthesis; dimethylallyl diphosphate from (2E)-4-hydroxy-3-methylbutenyl diphosphate: step 1/1.</text>
</comment>
<proteinExistence type="inferred from homology"/>
<dbReference type="NCBIfam" id="NF002187">
    <property type="entry name" value="PRK01045.1-1"/>
    <property type="match status" value="1"/>
</dbReference>
<feature type="binding site" evidence="6">
    <location>
        <position position="264"/>
    </location>
    <ligand>
        <name>dimethylallyl diphosphate</name>
        <dbReference type="ChEBI" id="CHEBI:57623"/>
    </ligand>
</feature>
<dbReference type="Gene3D" id="2.40.50.140">
    <property type="entry name" value="Nucleic acid-binding proteins"/>
    <property type="match status" value="3"/>
</dbReference>
<feature type="domain" description="S1 motif" evidence="7">
    <location>
        <begin position="565"/>
        <end position="634"/>
    </location>
</feature>
<feature type="binding site" evidence="6">
    <location>
        <position position="219"/>
    </location>
    <ligand>
        <name>isopentenyl diphosphate</name>
        <dbReference type="ChEBI" id="CHEBI:128769"/>
    </ligand>
</feature>
<dbReference type="GO" id="GO:0051539">
    <property type="term" value="F:4 iron, 4 sulfur cluster binding"/>
    <property type="evidence" value="ECO:0007669"/>
    <property type="project" value="UniProtKB-UniRule"/>
</dbReference>
<comment type="pathway">
    <text evidence="6">Isoprenoid biosynthesis; isopentenyl diphosphate biosynthesis via DXP pathway; isopentenyl diphosphate from 1-deoxy-D-xylulose 5-phosphate: step 6/6.</text>
</comment>
<dbReference type="EMBL" id="FRAD01000003">
    <property type="protein sequence ID" value="SHJ41370.1"/>
    <property type="molecule type" value="Genomic_DNA"/>
</dbReference>
<feature type="binding site" evidence="6">
    <location>
        <position position="220"/>
    </location>
    <ligand>
        <name>isopentenyl diphosphate</name>
        <dbReference type="ChEBI" id="CHEBI:128769"/>
    </ligand>
</feature>
<dbReference type="GO" id="GO:0016114">
    <property type="term" value="P:terpenoid biosynthetic process"/>
    <property type="evidence" value="ECO:0007669"/>
    <property type="project" value="UniProtKB-UniRule"/>
</dbReference>
<keyword evidence="1 6" id="KW-0004">4Fe-4S</keyword>
<evidence type="ECO:0000259" key="7">
    <source>
        <dbReference type="PROSITE" id="PS50126"/>
    </source>
</evidence>
<name>A0A1M6J3R7_9CLOT</name>
<evidence type="ECO:0000313" key="9">
    <source>
        <dbReference type="Proteomes" id="UP000183952"/>
    </source>
</evidence>
<dbReference type="NCBIfam" id="NF000907">
    <property type="entry name" value="PRK00087.1"/>
    <property type="match status" value="1"/>
</dbReference>
<dbReference type="InterPro" id="IPR003029">
    <property type="entry name" value="S1_domain"/>
</dbReference>
<keyword evidence="6" id="KW-0414">Isoprene biosynthesis</keyword>
<accession>A0A1M6J3R7</accession>
<reference evidence="8 9" key="1">
    <citation type="submission" date="2016-11" db="EMBL/GenBank/DDBJ databases">
        <authorList>
            <person name="Jaros S."/>
            <person name="Januszkiewicz K."/>
            <person name="Wedrychowicz H."/>
        </authorList>
    </citation>
    <scope>NUCLEOTIDE SEQUENCE [LARGE SCALE GENOMIC DNA]</scope>
    <source>
        <strain evidence="8 9">DSM 3090</strain>
    </source>
</reference>
<feature type="binding site" evidence="6">
    <location>
        <position position="77"/>
    </location>
    <ligand>
        <name>dimethylallyl diphosphate</name>
        <dbReference type="ChEBI" id="CHEBI:57623"/>
    </ligand>
</feature>
<feature type="binding site" evidence="6">
    <location>
        <position position="127"/>
    </location>
    <ligand>
        <name>isopentenyl diphosphate</name>
        <dbReference type="ChEBI" id="CHEBI:128769"/>
    </ligand>
</feature>
<dbReference type="GO" id="GO:0019288">
    <property type="term" value="P:isopentenyl diphosphate biosynthetic process, methylerythritol 4-phosphate pathway"/>
    <property type="evidence" value="ECO:0007669"/>
    <property type="project" value="UniProtKB-UniRule"/>
</dbReference>
<organism evidence="8 9">
    <name type="scientific">Hathewaya proteolytica DSM 3090</name>
    <dbReference type="NCBI Taxonomy" id="1121331"/>
    <lineage>
        <taxon>Bacteria</taxon>
        <taxon>Bacillati</taxon>
        <taxon>Bacillota</taxon>
        <taxon>Clostridia</taxon>
        <taxon>Eubacteriales</taxon>
        <taxon>Clostridiaceae</taxon>
        <taxon>Hathewaya</taxon>
    </lineage>
</organism>
<feature type="binding site" evidence="6">
    <location>
        <position position="221"/>
    </location>
    <ligand>
        <name>dimethylallyl diphosphate</name>
        <dbReference type="ChEBI" id="CHEBI:57623"/>
    </ligand>
</feature>
<feature type="binding site" evidence="6">
    <location>
        <position position="219"/>
    </location>
    <ligand>
        <name>dimethylallyl diphosphate</name>
        <dbReference type="ChEBI" id="CHEBI:57623"/>
    </ligand>
</feature>
<feature type="binding site" evidence="6">
    <location>
        <position position="220"/>
    </location>
    <ligand>
        <name>dimethylallyl diphosphate</name>
        <dbReference type="ChEBI" id="CHEBI:57623"/>
    </ligand>
</feature>
<evidence type="ECO:0000313" key="8">
    <source>
        <dbReference type="EMBL" id="SHJ41370.1"/>
    </source>
</evidence>
<dbReference type="Gene3D" id="3.40.50.11270">
    <property type="match status" value="1"/>
</dbReference>
<dbReference type="GO" id="GO:0050992">
    <property type="term" value="P:dimethylallyl diphosphate biosynthetic process"/>
    <property type="evidence" value="ECO:0007669"/>
    <property type="project" value="UniProtKB-UniRule"/>
</dbReference>
<comment type="function">
    <text evidence="6">Catalyzes the conversion of 1-hydroxy-2-methyl-2-(E)-butenyl 4-diphosphate (HMBPP) into a mixture of isopentenyl diphosphate (IPP) and dimethylallyl diphosphate (DMAPP). Acts in the terminal step of the DOXP/MEP pathway for isoprenoid precursor biosynthesis.</text>
</comment>
<evidence type="ECO:0000256" key="3">
    <source>
        <dbReference type="ARBA" id="ARBA00023004"/>
    </source>
</evidence>
<feature type="binding site" evidence="6">
    <location>
        <position position="99"/>
    </location>
    <ligand>
        <name>[4Fe-4S] cluster</name>
        <dbReference type="ChEBI" id="CHEBI:49883"/>
    </ligand>
</feature>
<dbReference type="Pfam" id="PF00575">
    <property type="entry name" value="S1"/>
    <property type="match status" value="3"/>
</dbReference>
<dbReference type="InterPro" id="IPR003451">
    <property type="entry name" value="LytB/IspH"/>
</dbReference>
<keyword evidence="9" id="KW-1185">Reference proteome</keyword>
<comment type="catalytic activity">
    <reaction evidence="6">
        <text>dimethylallyl diphosphate + 2 oxidized [2Fe-2S]-[ferredoxin] + H2O = (2E)-4-hydroxy-3-methylbut-2-enyl diphosphate + 2 reduced [2Fe-2S]-[ferredoxin] + 2 H(+)</text>
        <dbReference type="Rhea" id="RHEA:24825"/>
        <dbReference type="Rhea" id="RHEA-COMP:10000"/>
        <dbReference type="Rhea" id="RHEA-COMP:10001"/>
        <dbReference type="ChEBI" id="CHEBI:15377"/>
        <dbReference type="ChEBI" id="CHEBI:15378"/>
        <dbReference type="ChEBI" id="CHEBI:33737"/>
        <dbReference type="ChEBI" id="CHEBI:33738"/>
        <dbReference type="ChEBI" id="CHEBI:57623"/>
        <dbReference type="ChEBI" id="CHEBI:128753"/>
        <dbReference type="EC" id="1.17.7.4"/>
    </reaction>
</comment>
<feature type="domain" description="S1 motif" evidence="7">
    <location>
        <begin position="480"/>
        <end position="548"/>
    </location>
</feature>
<dbReference type="PANTHER" id="PTHR30426">
    <property type="entry name" value="4-HYDROXY-3-METHYLBUT-2-ENYL DIPHOSPHATE REDUCTASE"/>
    <property type="match status" value="1"/>
</dbReference>
<sequence length="639" mass="71572">MKEVILAKEAGFCFGVKRAVNIALQCINNNNGNIYTLGPLIHNGDVVQRLKEKNIVSIDISQIDNCSKDDIVIIRSHGITPKIMHKLIKSGVQIIDATCPYVVKIQKKVELYHKEGYNIIIVGDSEHPEVQGINGFCGDSALITKDGSEIDTFNGRVCIVSQTTEKVENYNKVVEKVKSLNIDHMAINTICKATSLRQKSAYDISKQVDAMIVIGGKNSSNTNKLFEICKKNCEKTIHIENYLEIPDWLKSDNIKKIGITAGASTPSWAIEEVITKMQNFNEQDNLMNEQLKYMDENHLDIKTGKIIKGEIISVQKKEAFIDLNYKSDGVLPLSEVTSDSDADLTTIFNIGDIITCKVIKLKDSHGNVVLSTKELERQEGYETLKSASENKTKINVLVKEEVKGGFICNFKGIKLFMPASLAKLNIYDDVKELIGQNVDVYIEEYKKVRNDTKIIVSRKAVLLEEKNQIVEKAWQHIKPNTVVEGVVRRINDFGAFVDVNGIDGLLHISELSWSKVNSVKSVLKVGDKIQVYVLDCNKETNKLSLSLKKLIDNPWAKIEEKYPIGSIVLGKVIRFASFGAFVELEPGVEALLHISQISHNRVEKVENALTINESIKVKVMDVNKEKKRISISTKELLDI</sequence>
<dbReference type="GO" id="GO:0051745">
    <property type="term" value="F:4-hydroxy-3-methylbut-2-enyl diphosphate reductase activity"/>
    <property type="evidence" value="ECO:0007669"/>
    <property type="project" value="UniProtKB-UniRule"/>
</dbReference>
<comment type="function">
    <text evidence="5">Binds mRNA; thus facilitating recognition of the initiation point. It is needed to translate mRNA with a short Shine-Dalgarno (SD) purine-rich sequence.</text>
</comment>
<dbReference type="UniPathway" id="UPA00059">
    <property type="reaction ID" value="UER00105"/>
</dbReference>
<comment type="similarity">
    <text evidence="6">Belongs to the IspH family.</text>
</comment>
<dbReference type="Pfam" id="PF02401">
    <property type="entry name" value="LYTB"/>
    <property type="match status" value="1"/>
</dbReference>
<feature type="binding site" evidence="6">
    <location>
        <position position="219"/>
    </location>
    <ligand>
        <name>(2E)-4-hydroxy-3-methylbut-2-enyl diphosphate</name>
        <dbReference type="ChEBI" id="CHEBI:128753"/>
    </ligand>
</feature>
<feature type="binding site" evidence="6">
    <location>
        <position position="42"/>
    </location>
    <ligand>
        <name>(2E)-4-hydroxy-3-methylbut-2-enyl diphosphate</name>
        <dbReference type="ChEBI" id="CHEBI:128753"/>
    </ligand>
</feature>
<dbReference type="InterPro" id="IPR035104">
    <property type="entry name" value="Ribosomal_protein_S1-like"/>
</dbReference>
<protein>
    <recommendedName>
        <fullName evidence="6">4-hydroxy-3-methylbut-2-enyl diphosphate reductase</fullName>
        <shortName evidence="6">HMBPP reductase</shortName>
        <ecNumber evidence="6">1.17.7.4</ecNumber>
    </recommendedName>
</protein>
<feature type="binding site" evidence="6">
    <location>
        <position position="191"/>
    </location>
    <ligand>
        <name>[4Fe-4S] cluster</name>
        <dbReference type="ChEBI" id="CHEBI:49883"/>
    </ligand>
</feature>
<feature type="binding site" evidence="6">
    <location>
        <position position="264"/>
    </location>
    <ligand>
        <name>isopentenyl diphosphate</name>
        <dbReference type="ChEBI" id="CHEBI:128769"/>
    </ligand>
</feature>
<feature type="binding site" evidence="6">
    <location>
        <position position="42"/>
    </location>
    <ligand>
        <name>isopentenyl diphosphate</name>
        <dbReference type="ChEBI" id="CHEBI:128769"/>
    </ligand>
</feature>
<dbReference type="GO" id="GO:0046872">
    <property type="term" value="F:metal ion binding"/>
    <property type="evidence" value="ECO:0007669"/>
    <property type="project" value="UniProtKB-KW"/>
</dbReference>
<dbReference type="SUPFAM" id="SSF50249">
    <property type="entry name" value="Nucleic acid-binding proteins"/>
    <property type="match status" value="4"/>
</dbReference>
<feature type="binding site" evidence="6">
    <location>
        <position position="77"/>
    </location>
    <ligand>
        <name>(2E)-4-hydroxy-3-methylbut-2-enyl diphosphate</name>
        <dbReference type="ChEBI" id="CHEBI:128753"/>
    </ligand>
</feature>
<dbReference type="SMART" id="SM00316">
    <property type="entry name" value="S1"/>
    <property type="match status" value="4"/>
</dbReference>
<feature type="binding site" evidence="6">
    <location>
        <position position="220"/>
    </location>
    <ligand>
        <name>(2E)-4-hydroxy-3-methylbut-2-enyl diphosphate</name>
        <dbReference type="ChEBI" id="CHEBI:128753"/>
    </ligand>
</feature>
<dbReference type="CDD" id="cd13944">
    <property type="entry name" value="lytB_ispH"/>
    <property type="match status" value="1"/>
</dbReference>
<dbReference type="OrthoDB" id="9804077at2"/>
<keyword evidence="2 6" id="KW-0479">Metal-binding</keyword>
<feature type="binding site" evidence="6">
    <location>
        <position position="221"/>
    </location>
    <ligand>
        <name>isopentenyl diphosphate</name>
        <dbReference type="ChEBI" id="CHEBI:128769"/>
    </ligand>
</feature>
<feature type="active site" description="Proton donor" evidence="6">
    <location>
        <position position="129"/>
    </location>
</feature>
<dbReference type="STRING" id="1121331.SAMN02745248_00034"/>
<keyword evidence="3 6" id="KW-0408">Iron</keyword>
<gene>
    <name evidence="6" type="primary">ispH</name>
    <name evidence="8" type="ORF">SAMN02745248_00034</name>
</gene>
<feature type="binding site" evidence="6">
    <location>
        <position position="77"/>
    </location>
    <ligand>
        <name>isopentenyl diphosphate</name>
        <dbReference type="ChEBI" id="CHEBI:128769"/>
    </ligand>
</feature>
<dbReference type="PANTHER" id="PTHR30426:SF0">
    <property type="entry name" value="4-HYDROXY-3-METHYLBUT-2-ENYL DIPHOSPHATE REDUCTASE"/>
    <property type="match status" value="1"/>
</dbReference>
<dbReference type="GO" id="GO:0003676">
    <property type="term" value="F:nucleic acid binding"/>
    <property type="evidence" value="ECO:0007669"/>
    <property type="project" value="InterPro"/>
</dbReference>
<dbReference type="EC" id="1.17.7.4" evidence="6"/>
<feature type="binding site" evidence="6">
    <location>
        <position position="127"/>
    </location>
    <ligand>
        <name>dimethylallyl diphosphate</name>
        <dbReference type="ChEBI" id="CHEBI:57623"/>
    </ligand>
</feature>
<dbReference type="Proteomes" id="UP000183952">
    <property type="component" value="Unassembled WGS sequence"/>
</dbReference>
<dbReference type="UniPathway" id="UPA00056">
    <property type="reaction ID" value="UER00097"/>
</dbReference>
<dbReference type="PROSITE" id="PS50126">
    <property type="entry name" value="S1"/>
    <property type="match status" value="3"/>
</dbReference>
<dbReference type="Gene3D" id="3.40.1010.20">
    <property type="entry name" value="4-hydroxy-3-methylbut-2-enyl diphosphate reductase, catalytic domain"/>
    <property type="match status" value="2"/>
</dbReference>
<feature type="domain" description="S1 motif" evidence="7">
    <location>
        <begin position="304"/>
        <end position="373"/>
    </location>
</feature>
<keyword evidence="4 6" id="KW-0411">Iron-sulfur</keyword>
<comment type="catalytic activity">
    <reaction evidence="6">
        <text>isopentenyl diphosphate + 2 oxidized [2Fe-2S]-[ferredoxin] + H2O = (2E)-4-hydroxy-3-methylbut-2-enyl diphosphate + 2 reduced [2Fe-2S]-[ferredoxin] + 2 H(+)</text>
        <dbReference type="Rhea" id="RHEA:24488"/>
        <dbReference type="Rhea" id="RHEA-COMP:10000"/>
        <dbReference type="Rhea" id="RHEA-COMP:10001"/>
        <dbReference type="ChEBI" id="CHEBI:15377"/>
        <dbReference type="ChEBI" id="CHEBI:15378"/>
        <dbReference type="ChEBI" id="CHEBI:33737"/>
        <dbReference type="ChEBI" id="CHEBI:33738"/>
        <dbReference type="ChEBI" id="CHEBI:128753"/>
        <dbReference type="ChEBI" id="CHEBI:128769"/>
        <dbReference type="EC" id="1.17.7.4"/>
    </reaction>
</comment>
<feature type="binding site" evidence="6">
    <location>
        <position position="127"/>
    </location>
    <ligand>
        <name>(2E)-4-hydroxy-3-methylbut-2-enyl diphosphate</name>
        <dbReference type="ChEBI" id="CHEBI:128753"/>
    </ligand>
</feature>
<feature type="binding site" evidence="6">
    <location>
        <position position="42"/>
    </location>
    <ligand>
        <name>dimethylallyl diphosphate</name>
        <dbReference type="ChEBI" id="CHEBI:57623"/>
    </ligand>
</feature>
<feature type="binding site" evidence="6">
    <location>
        <position position="163"/>
    </location>
    <ligand>
        <name>(2E)-4-hydroxy-3-methylbut-2-enyl diphosphate</name>
        <dbReference type="ChEBI" id="CHEBI:128753"/>
    </ligand>
</feature>
<dbReference type="CDD" id="cd05687">
    <property type="entry name" value="S1_RPS1_repeat_ec1_hs1"/>
    <property type="match status" value="1"/>
</dbReference>
<dbReference type="InterPro" id="IPR012340">
    <property type="entry name" value="NA-bd_OB-fold"/>
</dbReference>
<evidence type="ECO:0000256" key="1">
    <source>
        <dbReference type="ARBA" id="ARBA00022485"/>
    </source>
</evidence>
<feature type="binding site" evidence="6">
    <location>
        <position position="13"/>
    </location>
    <ligand>
        <name>[4Fe-4S] cluster</name>
        <dbReference type="ChEBI" id="CHEBI:49883"/>
    </ligand>
</feature>
<keyword evidence="6" id="KW-0560">Oxidoreductase</keyword>
<feature type="binding site" evidence="6">
    <location>
        <position position="264"/>
    </location>
    <ligand>
        <name>(2E)-4-hydroxy-3-methylbut-2-enyl diphosphate</name>
        <dbReference type="ChEBI" id="CHEBI:128753"/>
    </ligand>
</feature>
<dbReference type="AlphaFoldDB" id="A0A1M6J3R7"/>
<comment type="cofactor">
    <cofactor evidence="6">
        <name>[4Fe-4S] cluster</name>
        <dbReference type="ChEBI" id="CHEBI:49883"/>
    </cofactor>
    <text evidence="6">Binds 1 [4Fe-4S] cluster per subunit.</text>
</comment>
<evidence type="ECO:0000256" key="2">
    <source>
        <dbReference type="ARBA" id="ARBA00022723"/>
    </source>
</evidence>
<evidence type="ECO:0000256" key="4">
    <source>
        <dbReference type="ARBA" id="ARBA00023014"/>
    </source>
</evidence>
<evidence type="ECO:0000256" key="6">
    <source>
        <dbReference type="HAMAP-Rule" id="MF_00191"/>
    </source>
</evidence>
<dbReference type="PRINTS" id="PR00681">
    <property type="entry name" value="RIBOSOMALS1"/>
</dbReference>
<dbReference type="CDD" id="cd04465">
    <property type="entry name" value="S1_RPS1_repeat_ec2_hs2"/>
    <property type="match status" value="1"/>
</dbReference>
<dbReference type="CDD" id="cd05688">
    <property type="entry name" value="S1_RPS1_repeat_ec3"/>
    <property type="match status" value="1"/>
</dbReference>
<feature type="binding site" evidence="6">
    <location>
        <position position="221"/>
    </location>
    <ligand>
        <name>(2E)-4-hydroxy-3-methylbut-2-enyl diphosphate</name>
        <dbReference type="ChEBI" id="CHEBI:128753"/>
    </ligand>
</feature>
<dbReference type="HAMAP" id="MF_00191">
    <property type="entry name" value="IspH"/>
    <property type="match status" value="1"/>
</dbReference>